<dbReference type="AlphaFoldDB" id="A0A250JHN4"/>
<evidence type="ECO:0000256" key="3">
    <source>
        <dbReference type="ARBA" id="ARBA00023163"/>
    </source>
</evidence>
<dbReference type="RefSeq" id="WP_095990567.1">
    <property type="nucleotide sequence ID" value="NZ_CP022098.1"/>
</dbReference>
<dbReference type="InterPro" id="IPR036388">
    <property type="entry name" value="WH-like_DNA-bd_sf"/>
</dbReference>
<keyword evidence="1" id="KW-0805">Transcription regulation</keyword>
<dbReference type="Gene3D" id="1.10.10.10">
    <property type="entry name" value="Winged helix-like DNA-binding domain superfamily/Winged helix DNA-binding domain"/>
    <property type="match status" value="1"/>
</dbReference>
<dbReference type="EMBL" id="CP022098">
    <property type="protein sequence ID" value="ATB43108.1"/>
    <property type="molecule type" value="Genomic_DNA"/>
</dbReference>
<feature type="domain" description="HTH hxlR-type" evidence="5">
    <location>
        <begin position="12"/>
        <end position="111"/>
    </location>
</feature>
<evidence type="ECO:0000259" key="5">
    <source>
        <dbReference type="PROSITE" id="PS51118"/>
    </source>
</evidence>
<dbReference type="InterPro" id="IPR036390">
    <property type="entry name" value="WH_DNA-bd_sf"/>
</dbReference>
<dbReference type="Proteomes" id="UP000217257">
    <property type="component" value="Chromosome"/>
</dbReference>
<gene>
    <name evidence="6" type="ORF">CYFUS_008587</name>
</gene>
<evidence type="ECO:0000256" key="2">
    <source>
        <dbReference type="ARBA" id="ARBA00023125"/>
    </source>
</evidence>
<dbReference type="KEGG" id="cfus:CYFUS_008587"/>
<feature type="region of interest" description="Disordered" evidence="4">
    <location>
        <begin position="115"/>
        <end position="144"/>
    </location>
</feature>
<dbReference type="GO" id="GO:0003677">
    <property type="term" value="F:DNA binding"/>
    <property type="evidence" value="ECO:0007669"/>
    <property type="project" value="UniProtKB-KW"/>
</dbReference>
<dbReference type="PANTHER" id="PTHR33204">
    <property type="entry name" value="TRANSCRIPTIONAL REGULATOR, MARR FAMILY"/>
    <property type="match status" value="1"/>
</dbReference>
<evidence type="ECO:0000256" key="4">
    <source>
        <dbReference type="SAM" id="MobiDB-lite"/>
    </source>
</evidence>
<proteinExistence type="predicted"/>
<dbReference type="PROSITE" id="PS51118">
    <property type="entry name" value="HTH_HXLR"/>
    <property type="match status" value="1"/>
</dbReference>
<dbReference type="SUPFAM" id="SSF46785">
    <property type="entry name" value="Winged helix' DNA-binding domain"/>
    <property type="match status" value="1"/>
</dbReference>
<reference evidence="6 7" key="1">
    <citation type="submission" date="2017-06" db="EMBL/GenBank/DDBJ databases">
        <title>Sequencing and comparative analysis of myxobacterial genomes.</title>
        <authorList>
            <person name="Rupp O."/>
            <person name="Goesmann A."/>
            <person name="Sogaard-Andersen L."/>
        </authorList>
    </citation>
    <scope>NUCLEOTIDE SEQUENCE [LARGE SCALE GENOMIC DNA]</scope>
    <source>
        <strain evidence="6 7">DSM 52655</strain>
    </source>
</reference>
<keyword evidence="2" id="KW-0238">DNA-binding</keyword>
<keyword evidence="3" id="KW-0804">Transcription</keyword>
<sequence length="144" mass="16537">MKKQRKPSDFCCPVELTLNVIGGKWKSVILFYLINKGTLRFNEFRRLMPRITLQMLTNQLRELEVDGVVHREVYPQVPPKVEYSLTPFGKSLEPIILLMLEWGRRHEKRLLAGTGEGAEAPLEEMGAPVEVPVRPPRRAYPGRA</sequence>
<protein>
    <submittedName>
        <fullName evidence="6">Transcriptional regulator, HxlR family</fullName>
    </submittedName>
</protein>
<evidence type="ECO:0000256" key="1">
    <source>
        <dbReference type="ARBA" id="ARBA00023015"/>
    </source>
</evidence>
<dbReference type="PANTHER" id="PTHR33204:SF33">
    <property type="entry name" value="TRANSCRIPTIONAL REGULATOR, MARR FAMILY"/>
    <property type="match status" value="1"/>
</dbReference>
<evidence type="ECO:0000313" key="7">
    <source>
        <dbReference type="Proteomes" id="UP000217257"/>
    </source>
</evidence>
<dbReference type="Pfam" id="PF01638">
    <property type="entry name" value="HxlR"/>
    <property type="match status" value="1"/>
</dbReference>
<dbReference type="InterPro" id="IPR002577">
    <property type="entry name" value="HTH_HxlR"/>
</dbReference>
<name>A0A250JHN4_9BACT</name>
<accession>A0A250JHN4</accession>
<evidence type="ECO:0000313" key="6">
    <source>
        <dbReference type="EMBL" id="ATB43108.1"/>
    </source>
</evidence>
<organism evidence="6 7">
    <name type="scientific">Cystobacter fuscus</name>
    <dbReference type="NCBI Taxonomy" id="43"/>
    <lineage>
        <taxon>Bacteria</taxon>
        <taxon>Pseudomonadati</taxon>
        <taxon>Myxococcota</taxon>
        <taxon>Myxococcia</taxon>
        <taxon>Myxococcales</taxon>
        <taxon>Cystobacterineae</taxon>
        <taxon>Archangiaceae</taxon>
        <taxon>Cystobacter</taxon>
    </lineage>
</organism>